<dbReference type="Proteomes" id="UP000189733">
    <property type="component" value="Unassembled WGS sequence"/>
</dbReference>
<reference evidence="1 2" key="1">
    <citation type="submission" date="2017-02" db="EMBL/GenBank/DDBJ databases">
        <authorList>
            <person name="Peterson S.W."/>
        </authorList>
    </citation>
    <scope>NUCLEOTIDE SEQUENCE [LARGE SCALE GENOMIC DNA]</scope>
    <source>
        <strain evidence="1 2">DSM 18034</strain>
    </source>
</reference>
<sequence>MSELKVTSVQTKPEFDVMYYLQVCGESRIEQGLLEKLEAAWEDWRDRVSAYKLVPSSAKNDEGFLFLYLSEYVEGKVEEAWQESPANGMAFHNLAITLVMISAQSLIPELMENCTPLPRPMKDVLDFFEKEGLEWNAQIGSLNRQYAVYTPFPFRGGCELCMQSDTCPNSTLRVEN</sequence>
<gene>
    <name evidence="1" type="ORF">SAMN02745702_00968</name>
</gene>
<keyword evidence="2" id="KW-1185">Reference proteome</keyword>
<evidence type="ECO:0000313" key="2">
    <source>
        <dbReference type="Proteomes" id="UP000189733"/>
    </source>
</evidence>
<dbReference type="RefSeq" id="WP_078684265.1">
    <property type="nucleotide sequence ID" value="NZ_FUYA01000002.1"/>
</dbReference>
<dbReference type="STRING" id="1121442.SAMN02745702_00968"/>
<accession>A0A1T4VT90</accession>
<name>A0A1T4VT90_9BACT</name>
<dbReference type="EMBL" id="FUYA01000002">
    <property type="protein sequence ID" value="SKA68224.1"/>
    <property type="molecule type" value="Genomic_DNA"/>
</dbReference>
<proteinExistence type="predicted"/>
<protein>
    <submittedName>
        <fullName evidence="1">Uncharacterized protein</fullName>
    </submittedName>
</protein>
<organism evidence="1 2">
    <name type="scientific">Desulfobaculum bizertense DSM 18034</name>
    <dbReference type="NCBI Taxonomy" id="1121442"/>
    <lineage>
        <taxon>Bacteria</taxon>
        <taxon>Pseudomonadati</taxon>
        <taxon>Thermodesulfobacteriota</taxon>
        <taxon>Desulfovibrionia</taxon>
        <taxon>Desulfovibrionales</taxon>
        <taxon>Desulfovibrionaceae</taxon>
        <taxon>Desulfobaculum</taxon>
    </lineage>
</organism>
<evidence type="ECO:0000313" key="1">
    <source>
        <dbReference type="EMBL" id="SKA68224.1"/>
    </source>
</evidence>
<dbReference type="AlphaFoldDB" id="A0A1T4VT90"/>
<dbReference type="OrthoDB" id="5453322at2"/>